<dbReference type="Gene3D" id="1.10.238.10">
    <property type="entry name" value="EF-hand"/>
    <property type="match status" value="1"/>
</dbReference>
<accession>A0A2N5CFK3</accession>
<comment type="caution">
    <text evidence="2">The sequence shown here is derived from an EMBL/GenBank/DDBJ whole genome shotgun (WGS) entry which is preliminary data.</text>
</comment>
<dbReference type="PROSITE" id="PS50222">
    <property type="entry name" value="EF_HAND_2"/>
    <property type="match status" value="1"/>
</dbReference>
<evidence type="ECO:0000313" key="2">
    <source>
        <dbReference type="EMBL" id="PLQ00998.1"/>
    </source>
</evidence>
<feature type="domain" description="EF-hand" evidence="1">
    <location>
        <begin position="5"/>
        <end position="40"/>
    </location>
</feature>
<dbReference type="OrthoDB" id="5461251at2"/>
<sequence>MSPADRKKWFIERFKAADTDHDGKLTREEARVGMPEVYKRFDKIDTRKRGYVTERQVGAAWSKMIQDDMQKKNPIIN</sequence>
<dbReference type="EMBL" id="PJRP01000003">
    <property type="protein sequence ID" value="PLQ00998.1"/>
    <property type="molecule type" value="Genomic_DNA"/>
</dbReference>
<reference evidence="2 3" key="1">
    <citation type="submission" date="2017-12" db="EMBL/GenBank/DDBJ databases">
        <title>Genome sequence of the active heterotrophic nitrifier-denitrifier, Cupriavidus pauculus UM1.</title>
        <authorList>
            <person name="Putonti C."/>
            <person name="Castignetti D."/>
        </authorList>
    </citation>
    <scope>NUCLEOTIDE SEQUENCE [LARGE SCALE GENOMIC DNA]</scope>
    <source>
        <strain evidence="2 3">UM1</strain>
    </source>
</reference>
<dbReference type="InterPro" id="IPR002048">
    <property type="entry name" value="EF_hand_dom"/>
</dbReference>
<organism evidence="2 3">
    <name type="scientific">Cupriavidus pauculus</name>
    <dbReference type="NCBI Taxonomy" id="82633"/>
    <lineage>
        <taxon>Bacteria</taxon>
        <taxon>Pseudomonadati</taxon>
        <taxon>Pseudomonadota</taxon>
        <taxon>Betaproteobacteria</taxon>
        <taxon>Burkholderiales</taxon>
        <taxon>Burkholderiaceae</taxon>
        <taxon>Cupriavidus</taxon>
    </lineage>
</organism>
<proteinExistence type="predicted"/>
<dbReference type="InterPro" id="IPR011992">
    <property type="entry name" value="EF-hand-dom_pair"/>
</dbReference>
<protein>
    <recommendedName>
        <fullName evidence="1">EF-hand domain-containing protein</fullName>
    </recommendedName>
</protein>
<name>A0A2N5CFK3_9BURK</name>
<gene>
    <name evidence="2" type="ORF">CYJ10_10285</name>
</gene>
<dbReference type="Proteomes" id="UP000234341">
    <property type="component" value="Unassembled WGS sequence"/>
</dbReference>
<dbReference type="SUPFAM" id="SSF47473">
    <property type="entry name" value="EF-hand"/>
    <property type="match status" value="1"/>
</dbReference>
<evidence type="ECO:0000259" key="1">
    <source>
        <dbReference type="PROSITE" id="PS50222"/>
    </source>
</evidence>
<dbReference type="AlphaFoldDB" id="A0A2N5CFK3"/>
<dbReference type="GO" id="GO:0005509">
    <property type="term" value="F:calcium ion binding"/>
    <property type="evidence" value="ECO:0007669"/>
    <property type="project" value="InterPro"/>
</dbReference>
<evidence type="ECO:0000313" key="3">
    <source>
        <dbReference type="Proteomes" id="UP000234341"/>
    </source>
</evidence>